<accession>A0A5Q3QED2</accession>
<comment type="similarity">
    <text evidence="1">Belongs to the F420H(2)-dependent quinone reductase family.</text>
</comment>
<dbReference type="GO" id="GO:0016491">
    <property type="term" value="F:oxidoreductase activity"/>
    <property type="evidence" value="ECO:0007669"/>
    <property type="project" value="InterPro"/>
</dbReference>
<dbReference type="PANTHER" id="PTHR39428:SF1">
    <property type="entry name" value="F420H(2)-DEPENDENT QUINONE REDUCTASE RV1261C"/>
    <property type="match status" value="1"/>
</dbReference>
<dbReference type="SUPFAM" id="SSF50475">
    <property type="entry name" value="FMN-binding split barrel"/>
    <property type="match status" value="1"/>
</dbReference>
<dbReference type="GO" id="GO:0070967">
    <property type="term" value="F:coenzyme F420 binding"/>
    <property type="evidence" value="ECO:0007669"/>
    <property type="project" value="TreeGrafter"/>
</dbReference>
<evidence type="ECO:0000313" key="3">
    <source>
        <dbReference type="EMBL" id="QGK69865.1"/>
    </source>
</evidence>
<dbReference type="Proteomes" id="UP000371041">
    <property type="component" value="Chromosome"/>
</dbReference>
<name>A0A5Q3QED2_9PSEU</name>
<dbReference type="AlphaFoldDB" id="A0A5Q3QED2"/>
<proteinExistence type="inferred from homology"/>
<dbReference type="GO" id="GO:0005886">
    <property type="term" value="C:plasma membrane"/>
    <property type="evidence" value="ECO:0007669"/>
    <property type="project" value="TreeGrafter"/>
</dbReference>
<organism evidence="3 4">
    <name type="scientific">Allosaccharopolyspora coralli</name>
    <dbReference type="NCBI Taxonomy" id="2665642"/>
    <lineage>
        <taxon>Bacteria</taxon>
        <taxon>Bacillati</taxon>
        <taxon>Actinomycetota</taxon>
        <taxon>Actinomycetes</taxon>
        <taxon>Pseudonocardiales</taxon>
        <taxon>Pseudonocardiaceae</taxon>
        <taxon>Allosaccharopolyspora</taxon>
    </lineage>
</organism>
<dbReference type="PANTHER" id="PTHR39428">
    <property type="entry name" value="F420H(2)-DEPENDENT QUINONE REDUCTASE RV1261C"/>
    <property type="match status" value="1"/>
</dbReference>
<comment type="catalytic activity">
    <reaction evidence="2">
        <text>oxidized coenzyme F420-(gamma-L-Glu)(n) + a quinol + H(+) = reduced coenzyme F420-(gamma-L-Glu)(n) + a quinone</text>
        <dbReference type="Rhea" id="RHEA:39663"/>
        <dbReference type="Rhea" id="RHEA-COMP:12939"/>
        <dbReference type="Rhea" id="RHEA-COMP:14378"/>
        <dbReference type="ChEBI" id="CHEBI:15378"/>
        <dbReference type="ChEBI" id="CHEBI:24646"/>
        <dbReference type="ChEBI" id="CHEBI:132124"/>
        <dbReference type="ChEBI" id="CHEBI:133980"/>
        <dbReference type="ChEBI" id="CHEBI:139511"/>
    </reaction>
</comment>
<dbReference type="Gene3D" id="2.30.110.10">
    <property type="entry name" value="Electron Transport, Fmn-binding Protein, Chain A"/>
    <property type="match status" value="1"/>
</dbReference>
<dbReference type="KEGG" id="sace:GIY23_10345"/>
<dbReference type="EMBL" id="CP045929">
    <property type="protein sequence ID" value="QGK69865.1"/>
    <property type="molecule type" value="Genomic_DNA"/>
</dbReference>
<keyword evidence="4" id="KW-1185">Reference proteome</keyword>
<gene>
    <name evidence="3" type="ORF">GIY23_10345</name>
</gene>
<protein>
    <submittedName>
        <fullName evidence="3">Nitroreductase family deazaflavin-dependent oxidoreductase</fullName>
    </submittedName>
</protein>
<evidence type="ECO:0000256" key="1">
    <source>
        <dbReference type="ARBA" id="ARBA00008710"/>
    </source>
</evidence>
<dbReference type="InterPro" id="IPR012349">
    <property type="entry name" value="Split_barrel_FMN-bd"/>
</dbReference>
<sequence length="156" mass="17687">MEAVRNVARSLGKHEWFAWVGRQAVPVDLAMQRRTRGRVSFLRVLGLPYLLLTATGRKSGEPRSVPLLYAPHGAALIVVGSNWGQRHHPAWSANLLANPDATVTERGVRKQVRARLVTGAERDEVWRHCLDTWPAYDTYARRASDRELRVFALEPR</sequence>
<dbReference type="NCBIfam" id="TIGR00026">
    <property type="entry name" value="hi_GC_TIGR00026"/>
    <property type="match status" value="1"/>
</dbReference>
<dbReference type="RefSeq" id="WP_154076458.1">
    <property type="nucleotide sequence ID" value="NZ_CP045929.1"/>
</dbReference>
<dbReference type="Pfam" id="PF04075">
    <property type="entry name" value="F420H2_quin_red"/>
    <property type="match status" value="1"/>
</dbReference>
<dbReference type="InterPro" id="IPR004378">
    <property type="entry name" value="F420H2_quin_Rdtase"/>
</dbReference>
<reference evidence="4" key="1">
    <citation type="submission" date="2019-11" db="EMBL/GenBank/DDBJ databases">
        <title>The complete genome sequence of Saccharopolyspora sp. E2A.</title>
        <authorList>
            <person name="Zhang G."/>
        </authorList>
    </citation>
    <scope>NUCLEOTIDE SEQUENCE [LARGE SCALE GENOMIC DNA]</scope>
    <source>
        <strain evidence="4">E2A</strain>
    </source>
</reference>
<evidence type="ECO:0000256" key="2">
    <source>
        <dbReference type="ARBA" id="ARBA00049106"/>
    </source>
</evidence>
<evidence type="ECO:0000313" key="4">
    <source>
        <dbReference type="Proteomes" id="UP000371041"/>
    </source>
</evidence>